<protein>
    <submittedName>
        <fullName evidence="2">Uncharacterized protein</fullName>
    </submittedName>
</protein>
<keyword evidence="1" id="KW-0812">Transmembrane</keyword>
<accession>A0A2M6W3L3</accession>
<evidence type="ECO:0000313" key="3">
    <source>
        <dbReference type="Proteomes" id="UP000231183"/>
    </source>
</evidence>
<comment type="caution">
    <text evidence="2">The sequence shown here is derived from an EMBL/GenBank/DDBJ whole genome shotgun (WGS) entry which is preliminary data.</text>
</comment>
<evidence type="ECO:0000256" key="1">
    <source>
        <dbReference type="SAM" id="Phobius"/>
    </source>
</evidence>
<evidence type="ECO:0000313" key="2">
    <source>
        <dbReference type="EMBL" id="PIT87371.1"/>
    </source>
</evidence>
<gene>
    <name evidence="2" type="ORF">COU31_03410</name>
</gene>
<dbReference type="Proteomes" id="UP000231183">
    <property type="component" value="Unassembled WGS sequence"/>
</dbReference>
<feature type="transmembrane region" description="Helical" evidence="1">
    <location>
        <begin position="33"/>
        <end position="53"/>
    </location>
</feature>
<dbReference type="EMBL" id="PFBX01000035">
    <property type="protein sequence ID" value="PIT87371.1"/>
    <property type="molecule type" value="Genomic_DNA"/>
</dbReference>
<keyword evidence="1" id="KW-1133">Transmembrane helix</keyword>
<feature type="transmembrane region" description="Helical" evidence="1">
    <location>
        <begin position="9"/>
        <end position="27"/>
    </location>
</feature>
<organism evidence="2 3">
    <name type="scientific">Candidatus Magasanikbacteria bacterium CG10_big_fil_rev_8_21_14_0_10_40_10</name>
    <dbReference type="NCBI Taxonomy" id="1974648"/>
    <lineage>
        <taxon>Bacteria</taxon>
        <taxon>Candidatus Magasanikiibacteriota</taxon>
    </lineage>
</organism>
<dbReference type="AlphaFoldDB" id="A0A2M6W3L3"/>
<sequence>MDNLTTDGVFSGAGLFVGIGLIVEIGWLEVWVLAGWLTLFGEVVFAGIVLEGIKFSFDWPQPDNNSKPIVKIPKLKAFLIFIRFVNNLKLRYGSISLNYYIIFYA</sequence>
<reference evidence="3" key="1">
    <citation type="submission" date="2017-09" db="EMBL/GenBank/DDBJ databases">
        <title>Depth-based differentiation of microbial function through sediment-hosted aquifers and enrichment of novel symbionts in the deep terrestrial subsurface.</title>
        <authorList>
            <person name="Probst A.J."/>
            <person name="Ladd B."/>
            <person name="Jarett J.K."/>
            <person name="Geller-Mcgrath D.E."/>
            <person name="Sieber C.M.K."/>
            <person name="Emerson J.B."/>
            <person name="Anantharaman K."/>
            <person name="Thomas B.C."/>
            <person name="Malmstrom R."/>
            <person name="Stieglmeier M."/>
            <person name="Klingl A."/>
            <person name="Woyke T."/>
            <person name="Ryan C.M."/>
            <person name="Banfield J.F."/>
        </authorList>
    </citation>
    <scope>NUCLEOTIDE SEQUENCE [LARGE SCALE GENOMIC DNA]</scope>
</reference>
<proteinExistence type="predicted"/>
<keyword evidence="1" id="KW-0472">Membrane</keyword>
<name>A0A2M6W3L3_9BACT</name>